<protein>
    <submittedName>
        <fullName evidence="1">Uncharacterized protein</fullName>
    </submittedName>
</protein>
<dbReference type="OrthoDB" id="5411581at2759"/>
<sequence length="478" mass="54293">MENISPSISTLPNELLIDILSQIGDDPATLDNFCEALAKAVIDDRDLIPLPGDNSFDHLEKTLEQHGTKQKTAGHGVNALLATIRPGCYPANYVQELLFDFRMLRYSAPEFMQICQKPSGYTPVVSWLQYNLKLLDPHLINIRTLKYDGGVLPQSTLDELAGLKNVWQIQNLELQRRSGPLWGLGLSRRSWMDPASRPLLSFDSLGKFSHLESLAIHRLAHFEVSSFCKLLPAFSRLKTLLIEDERADWRVVPGGSNGCGIRMFLEYLLYGPEETSEEQTPASINHSVLPSTLTTLTLRDNHDCLRWVRYALVSFVALILARPVEAVPRTLMTIDAPLINLSVDIDGLRYLPKLAACFSNAKLQTLAVPGSIFPYQEPNYFHELHNLISAHHDTLKQIKIFRAWDSSQEFAQNFHNRWKDKFAIEELVLGTRNHNWTFSPRRDWFDIPSPMLRQHLDAFDTGQMIPRIMENGVIDLNA</sequence>
<dbReference type="Proteomes" id="UP000664169">
    <property type="component" value="Unassembled WGS sequence"/>
</dbReference>
<keyword evidence="2" id="KW-1185">Reference proteome</keyword>
<name>A0A8H3IG49_9LECA</name>
<dbReference type="EMBL" id="CAJPDQ010000012">
    <property type="protein sequence ID" value="CAF9917408.1"/>
    <property type="molecule type" value="Genomic_DNA"/>
</dbReference>
<comment type="caution">
    <text evidence="1">The sequence shown here is derived from an EMBL/GenBank/DDBJ whole genome shotgun (WGS) entry which is preliminary data.</text>
</comment>
<gene>
    <name evidence="1" type="ORF">GOMPHAMPRED_001248</name>
</gene>
<proteinExistence type="predicted"/>
<accession>A0A8H3IG49</accession>
<organism evidence="1 2">
    <name type="scientific">Gomphillus americanus</name>
    <dbReference type="NCBI Taxonomy" id="1940652"/>
    <lineage>
        <taxon>Eukaryota</taxon>
        <taxon>Fungi</taxon>
        <taxon>Dikarya</taxon>
        <taxon>Ascomycota</taxon>
        <taxon>Pezizomycotina</taxon>
        <taxon>Lecanoromycetes</taxon>
        <taxon>OSLEUM clade</taxon>
        <taxon>Ostropomycetidae</taxon>
        <taxon>Ostropales</taxon>
        <taxon>Graphidaceae</taxon>
        <taxon>Gomphilloideae</taxon>
        <taxon>Gomphillus</taxon>
    </lineage>
</organism>
<evidence type="ECO:0000313" key="1">
    <source>
        <dbReference type="EMBL" id="CAF9917408.1"/>
    </source>
</evidence>
<dbReference type="AlphaFoldDB" id="A0A8H3IG49"/>
<evidence type="ECO:0000313" key="2">
    <source>
        <dbReference type="Proteomes" id="UP000664169"/>
    </source>
</evidence>
<reference evidence="1" key="1">
    <citation type="submission" date="2021-03" db="EMBL/GenBank/DDBJ databases">
        <authorList>
            <person name="Tagirdzhanova G."/>
        </authorList>
    </citation>
    <scope>NUCLEOTIDE SEQUENCE</scope>
</reference>